<feature type="domain" description="OBG-type G" evidence="9">
    <location>
        <begin position="160"/>
        <end position="331"/>
    </location>
</feature>
<evidence type="ECO:0000256" key="7">
    <source>
        <dbReference type="ARBA" id="ARBA00023134"/>
    </source>
</evidence>
<dbReference type="NCBIfam" id="NF008956">
    <property type="entry name" value="PRK12299.1"/>
    <property type="match status" value="1"/>
</dbReference>
<dbReference type="PANTHER" id="PTHR11702">
    <property type="entry name" value="DEVELOPMENTALLY REGULATED GTP-BINDING PROTEIN-RELATED"/>
    <property type="match status" value="1"/>
</dbReference>
<evidence type="ECO:0000256" key="8">
    <source>
        <dbReference type="HAMAP-Rule" id="MF_01454"/>
    </source>
</evidence>
<sequence length="353" mass="38057">MKFLDKAKIHIRAGDGGNGSASFRREKYIEFGGPNGGDGGRGGDVIFRAVPNVNTLIDYRFKTNFAAGRGQNGMGKMRTGASGETLILPVPTGTVILSENEEIEYADLNVDGMEYLAARGGNGGWGNLHFKSPTNRAPRQANDGLPGEERTVVLRLKLIADIGLVGFPNAGKSTLLAALTAARPKIANYPFTTLNPQLGVMYAHNREFVLVDLPGLIQGAHTGVGLGDRFLGHAERTKMILHVIDGTEPDWGARYAAIRHEMDSYGANLAQKPEMIVVNKIDAIDDSDFDARMSAFKKSFGRKKKPEIMAISAAGRLGIGELISAIERNFLALEQEDKNAENKSDSQSVGELS</sequence>
<dbReference type="NCBIfam" id="NF008955">
    <property type="entry name" value="PRK12297.1"/>
    <property type="match status" value="1"/>
</dbReference>
<dbReference type="PROSITE" id="PS51883">
    <property type="entry name" value="OBG"/>
    <property type="match status" value="1"/>
</dbReference>
<evidence type="ECO:0000313" key="11">
    <source>
        <dbReference type="EMBL" id="MBO8424891.1"/>
    </source>
</evidence>
<comment type="similarity">
    <text evidence="1 8">Belongs to the TRAFAC class OBG-HflX-like GTPase superfamily. OBG GTPase family.</text>
</comment>
<dbReference type="PRINTS" id="PR00326">
    <property type="entry name" value="GTP1OBG"/>
</dbReference>
<dbReference type="GO" id="GO:0043022">
    <property type="term" value="F:ribosome binding"/>
    <property type="evidence" value="ECO:0007669"/>
    <property type="project" value="UniProtKB-ARBA"/>
</dbReference>
<feature type="binding site" evidence="8">
    <location>
        <position position="173"/>
    </location>
    <ligand>
        <name>Mg(2+)</name>
        <dbReference type="ChEBI" id="CHEBI:18420"/>
    </ligand>
</feature>
<feature type="binding site" evidence="8">
    <location>
        <begin position="212"/>
        <end position="215"/>
    </location>
    <ligand>
        <name>GTP</name>
        <dbReference type="ChEBI" id="CHEBI:37565"/>
    </ligand>
</feature>
<dbReference type="EMBL" id="JADINC010000005">
    <property type="protein sequence ID" value="MBO8424891.1"/>
    <property type="molecule type" value="Genomic_DNA"/>
</dbReference>
<keyword evidence="7 8" id="KW-0342">GTP-binding</keyword>
<name>A0A9D9DEM3_9PROT</name>
<evidence type="ECO:0000313" key="12">
    <source>
        <dbReference type="Proteomes" id="UP000823630"/>
    </source>
</evidence>
<feature type="binding site" evidence="8">
    <location>
        <begin position="191"/>
        <end position="195"/>
    </location>
    <ligand>
        <name>GTP</name>
        <dbReference type="ChEBI" id="CHEBI:37565"/>
    </ligand>
</feature>
<dbReference type="InterPro" id="IPR006169">
    <property type="entry name" value="GTP1_OBG_dom"/>
</dbReference>
<keyword evidence="2 8" id="KW-0963">Cytoplasm</keyword>
<protein>
    <recommendedName>
        <fullName evidence="8">GTPase Obg</fullName>
        <ecNumber evidence="8">3.6.5.-</ecNumber>
    </recommendedName>
    <alternativeName>
        <fullName evidence="8">GTP-binding protein Obg</fullName>
    </alternativeName>
</protein>
<dbReference type="PROSITE" id="PS51710">
    <property type="entry name" value="G_OBG"/>
    <property type="match status" value="1"/>
</dbReference>
<dbReference type="InterPro" id="IPR006074">
    <property type="entry name" value="GTP1-OBG_CS"/>
</dbReference>
<dbReference type="InterPro" id="IPR031167">
    <property type="entry name" value="G_OBG"/>
</dbReference>
<dbReference type="Gene3D" id="3.40.50.300">
    <property type="entry name" value="P-loop containing nucleotide triphosphate hydrolases"/>
    <property type="match status" value="1"/>
</dbReference>
<evidence type="ECO:0000256" key="1">
    <source>
        <dbReference type="ARBA" id="ARBA00007699"/>
    </source>
</evidence>
<dbReference type="Gene3D" id="2.70.210.12">
    <property type="entry name" value="GTP1/OBG domain"/>
    <property type="match status" value="1"/>
</dbReference>
<reference evidence="11" key="2">
    <citation type="journal article" date="2021" name="PeerJ">
        <title>Extensive microbial diversity within the chicken gut microbiome revealed by metagenomics and culture.</title>
        <authorList>
            <person name="Gilroy R."/>
            <person name="Ravi A."/>
            <person name="Getino M."/>
            <person name="Pursley I."/>
            <person name="Horton D.L."/>
            <person name="Alikhan N.F."/>
            <person name="Baker D."/>
            <person name="Gharbi K."/>
            <person name="Hall N."/>
            <person name="Watson M."/>
            <person name="Adriaenssens E.M."/>
            <person name="Foster-Nyarko E."/>
            <person name="Jarju S."/>
            <person name="Secka A."/>
            <person name="Antonio M."/>
            <person name="Oren A."/>
            <person name="Chaudhuri R.R."/>
            <person name="La Ragione R."/>
            <person name="Hildebrand F."/>
            <person name="Pallen M.J."/>
        </authorList>
    </citation>
    <scope>NUCLEOTIDE SEQUENCE</scope>
    <source>
        <strain evidence="11">8207</strain>
    </source>
</reference>
<evidence type="ECO:0000259" key="10">
    <source>
        <dbReference type="PROSITE" id="PS51883"/>
    </source>
</evidence>
<comment type="caution">
    <text evidence="11">The sequence shown here is derived from an EMBL/GenBank/DDBJ whole genome shotgun (WGS) entry which is preliminary data.</text>
</comment>
<dbReference type="Proteomes" id="UP000823630">
    <property type="component" value="Unassembled WGS sequence"/>
</dbReference>
<evidence type="ECO:0000256" key="4">
    <source>
        <dbReference type="ARBA" id="ARBA00022741"/>
    </source>
</evidence>
<dbReference type="InterPro" id="IPR014100">
    <property type="entry name" value="GTP-bd_Obg/CgtA"/>
</dbReference>
<dbReference type="PIRSF" id="PIRSF002401">
    <property type="entry name" value="GTP_bd_Obg/CgtA"/>
    <property type="match status" value="1"/>
</dbReference>
<dbReference type="NCBIfam" id="TIGR02729">
    <property type="entry name" value="Obg_CgtA"/>
    <property type="match status" value="1"/>
</dbReference>
<evidence type="ECO:0000259" key="9">
    <source>
        <dbReference type="PROSITE" id="PS51710"/>
    </source>
</evidence>
<dbReference type="GO" id="GO:0005737">
    <property type="term" value="C:cytoplasm"/>
    <property type="evidence" value="ECO:0007669"/>
    <property type="project" value="UniProtKB-SubCell"/>
</dbReference>
<dbReference type="GO" id="GO:0042254">
    <property type="term" value="P:ribosome biogenesis"/>
    <property type="evidence" value="ECO:0007669"/>
    <property type="project" value="UniProtKB-UniRule"/>
</dbReference>
<comment type="function">
    <text evidence="8">An essential GTPase which binds GTP, GDP and possibly (p)ppGpp with moderate affinity, with high nucleotide exchange rates and a fairly low GTP hydrolysis rate. Plays a role in control of the cell cycle, stress response, ribosome biogenesis and in those bacteria that undergo differentiation, in morphogenesis control.</text>
</comment>
<dbReference type="PANTHER" id="PTHR11702:SF31">
    <property type="entry name" value="MITOCHONDRIAL RIBOSOME-ASSOCIATED GTPASE 2"/>
    <property type="match status" value="1"/>
</dbReference>
<keyword evidence="6 8" id="KW-0460">Magnesium</keyword>
<dbReference type="InterPro" id="IPR027417">
    <property type="entry name" value="P-loop_NTPase"/>
</dbReference>
<dbReference type="FunFam" id="2.70.210.12:FF:000001">
    <property type="entry name" value="GTPase Obg"/>
    <property type="match status" value="1"/>
</dbReference>
<dbReference type="Pfam" id="PF01018">
    <property type="entry name" value="GTP1_OBG"/>
    <property type="match status" value="1"/>
</dbReference>
<dbReference type="AlphaFoldDB" id="A0A9D9DEM3"/>
<dbReference type="PROSITE" id="PS00905">
    <property type="entry name" value="GTP1_OBG"/>
    <property type="match status" value="1"/>
</dbReference>
<dbReference type="SUPFAM" id="SSF52540">
    <property type="entry name" value="P-loop containing nucleoside triphosphate hydrolases"/>
    <property type="match status" value="1"/>
</dbReference>
<reference evidence="11" key="1">
    <citation type="submission" date="2020-10" db="EMBL/GenBank/DDBJ databases">
        <authorList>
            <person name="Gilroy R."/>
        </authorList>
    </citation>
    <scope>NUCLEOTIDE SEQUENCE</scope>
    <source>
        <strain evidence="11">8207</strain>
    </source>
</reference>
<comment type="cofactor">
    <cofactor evidence="8">
        <name>Mg(2+)</name>
        <dbReference type="ChEBI" id="CHEBI:18420"/>
    </cofactor>
</comment>
<gene>
    <name evidence="11" type="primary">obgE</name>
    <name evidence="8" type="synonym">obg</name>
    <name evidence="11" type="ORF">IAC69_00225</name>
</gene>
<dbReference type="InterPro" id="IPR006073">
    <property type="entry name" value="GTP-bd"/>
</dbReference>
<accession>A0A9D9DEM3</accession>
<feature type="binding site" evidence="8">
    <location>
        <position position="193"/>
    </location>
    <ligand>
        <name>Mg(2+)</name>
        <dbReference type="ChEBI" id="CHEBI:18420"/>
    </ligand>
</feature>
<organism evidence="11 12">
    <name type="scientific">Candidatus Enterousia avistercoris</name>
    <dbReference type="NCBI Taxonomy" id="2840788"/>
    <lineage>
        <taxon>Bacteria</taxon>
        <taxon>Pseudomonadati</taxon>
        <taxon>Pseudomonadota</taxon>
        <taxon>Alphaproteobacteria</taxon>
        <taxon>Candidatus Enterousia</taxon>
    </lineage>
</organism>
<dbReference type="InterPro" id="IPR045086">
    <property type="entry name" value="OBG_GTPase"/>
</dbReference>
<dbReference type="CDD" id="cd01898">
    <property type="entry name" value="Obg"/>
    <property type="match status" value="1"/>
</dbReference>
<proteinExistence type="inferred from homology"/>
<dbReference type="Pfam" id="PF01926">
    <property type="entry name" value="MMR_HSR1"/>
    <property type="match status" value="1"/>
</dbReference>
<keyword evidence="5 8" id="KW-0378">Hydrolase</keyword>
<feature type="binding site" evidence="8">
    <location>
        <begin position="312"/>
        <end position="314"/>
    </location>
    <ligand>
        <name>GTP</name>
        <dbReference type="ChEBI" id="CHEBI:37565"/>
    </ligand>
</feature>
<evidence type="ECO:0000256" key="5">
    <source>
        <dbReference type="ARBA" id="ARBA00022801"/>
    </source>
</evidence>
<feature type="domain" description="Obg" evidence="10">
    <location>
        <begin position="1"/>
        <end position="159"/>
    </location>
</feature>
<evidence type="ECO:0000256" key="3">
    <source>
        <dbReference type="ARBA" id="ARBA00022723"/>
    </source>
</evidence>
<comment type="subunit">
    <text evidence="8">Monomer.</text>
</comment>
<dbReference type="InterPro" id="IPR036726">
    <property type="entry name" value="GTP1_OBG_dom_sf"/>
</dbReference>
<dbReference type="GO" id="GO:0005525">
    <property type="term" value="F:GTP binding"/>
    <property type="evidence" value="ECO:0007669"/>
    <property type="project" value="UniProtKB-UniRule"/>
</dbReference>
<keyword evidence="3 8" id="KW-0479">Metal-binding</keyword>
<evidence type="ECO:0000256" key="2">
    <source>
        <dbReference type="ARBA" id="ARBA00022490"/>
    </source>
</evidence>
<dbReference type="GO" id="GO:0000287">
    <property type="term" value="F:magnesium ion binding"/>
    <property type="evidence" value="ECO:0007669"/>
    <property type="project" value="InterPro"/>
</dbReference>
<feature type="binding site" evidence="8">
    <location>
        <begin position="166"/>
        <end position="173"/>
    </location>
    <ligand>
        <name>GTP</name>
        <dbReference type="ChEBI" id="CHEBI:37565"/>
    </ligand>
</feature>
<evidence type="ECO:0000256" key="6">
    <source>
        <dbReference type="ARBA" id="ARBA00022842"/>
    </source>
</evidence>
<feature type="binding site" evidence="8">
    <location>
        <begin position="279"/>
        <end position="282"/>
    </location>
    <ligand>
        <name>GTP</name>
        <dbReference type="ChEBI" id="CHEBI:37565"/>
    </ligand>
</feature>
<dbReference type="GO" id="GO:0003924">
    <property type="term" value="F:GTPase activity"/>
    <property type="evidence" value="ECO:0007669"/>
    <property type="project" value="UniProtKB-UniRule"/>
</dbReference>
<dbReference type="SUPFAM" id="SSF82051">
    <property type="entry name" value="Obg GTP-binding protein N-terminal domain"/>
    <property type="match status" value="1"/>
</dbReference>
<keyword evidence="4 8" id="KW-0547">Nucleotide-binding</keyword>
<dbReference type="HAMAP" id="MF_01454">
    <property type="entry name" value="GTPase_Obg"/>
    <property type="match status" value="1"/>
</dbReference>
<dbReference type="EC" id="3.6.5.-" evidence="8"/>
<comment type="subcellular location">
    <subcellularLocation>
        <location evidence="8">Cytoplasm</location>
    </subcellularLocation>
</comment>